<gene>
    <name evidence="1" type="ORF">K0625_03845</name>
</gene>
<dbReference type="Proteomes" id="UP001195963">
    <property type="component" value="Unassembled WGS sequence"/>
</dbReference>
<evidence type="ECO:0000313" key="2">
    <source>
        <dbReference type="Proteomes" id="UP001195963"/>
    </source>
</evidence>
<keyword evidence="2" id="KW-1185">Reference proteome</keyword>
<organism evidence="1 2">
    <name type="scientific">Shewanella nanhaiensis</name>
    <dbReference type="NCBI Taxonomy" id="2864872"/>
    <lineage>
        <taxon>Bacteria</taxon>
        <taxon>Pseudomonadati</taxon>
        <taxon>Pseudomonadota</taxon>
        <taxon>Gammaproteobacteria</taxon>
        <taxon>Alteromonadales</taxon>
        <taxon>Shewanellaceae</taxon>
        <taxon>Shewanella</taxon>
    </lineage>
</organism>
<evidence type="ECO:0000313" key="1">
    <source>
        <dbReference type="EMBL" id="MBW8182787.1"/>
    </source>
</evidence>
<comment type="caution">
    <text evidence="1">The sequence shown here is derived from an EMBL/GenBank/DDBJ whole genome shotgun (WGS) entry which is preliminary data.</text>
</comment>
<proteinExistence type="predicted"/>
<name>A0ABS7E199_9GAMM</name>
<dbReference type="EMBL" id="JAHZST010000002">
    <property type="protein sequence ID" value="MBW8182787.1"/>
    <property type="molecule type" value="Genomic_DNA"/>
</dbReference>
<protein>
    <submittedName>
        <fullName evidence="1">Uncharacterized protein</fullName>
    </submittedName>
</protein>
<reference evidence="1 2" key="1">
    <citation type="submission" date="2021-07" db="EMBL/GenBank/DDBJ databases">
        <title>Shewanella sp. nov, isolated from SCS.</title>
        <authorList>
            <person name="Cao W.R."/>
        </authorList>
    </citation>
    <scope>NUCLEOTIDE SEQUENCE [LARGE SCALE GENOMIC DNA]</scope>
    <source>
        <strain evidence="1 2">NR704-98</strain>
    </source>
</reference>
<sequence>MAQMIDLVPDDLEIEAIAQPSNRKEMDDLMRRRNVKKRLEDVLAEAELQRAMGGDFY</sequence>
<accession>A0ABS7E199</accession>
<dbReference type="RefSeq" id="WP_012326934.1">
    <property type="nucleotide sequence ID" value="NZ_JAHZST010000002.1"/>
</dbReference>